<protein>
    <submittedName>
        <fullName evidence="2">Plasmid stability protein</fullName>
    </submittedName>
</protein>
<dbReference type="RefSeq" id="WP_238248297.1">
    <property type="nucleotide sequence ID" value="NZ_BPQX01000017.1"/>
</dbReference>
<dbReference type="Pfam" id="PF06527">
    <property type="entry name" value="TniQ"/>
    <property type="match status" value="1"/>
</dbReference>
<evidence type="ECO:0000313" key="2">
    <source>
        <dbReference type="EMBL" id="MDQ0444999.1"/>
    </source>
</evidence>
<feature type="domain" description="TniQ" evidence="1">
    <location>
        <begin position="7"/>
        <end position="140"/>
    </location>
</feature>
<name>A0ABU0HRN0_9HYPH</name>
<evidence type="ECO:0000259" key="1">
    <source>
        <dbReference type="Pfam" id="PF06527"/>
    </source>
</evidence>
<proteinExistence type="predicted"/>
<dbReference type="InterPro" id="IPR009492">
    <property type="entry name" value="TniQ"/>
</dbReference>
<gene>
    <name evidence="2" type="ORF">QO016_004525</name>
</gene>
<keyword evidence="3" id="KW-1185">Reference proteome</keyword>
<sequence>MRLTIIPPVIDGESAAAHLLRAFDVNGEPWSRERLRTAGHSMSDILHGRAAGPLADRLGRGEDAFRSWTPTEITKRRVVIAGEVIHRDDWTTNVRRWCPCCWQDDLRRAPSGRHAHWNIHRRFWWDVAAVGTCPLHHVRLATSCLSCGTGVTWEAGSLTRCKNGHSLLACDGVPVPPATTLADAYVVGRLGGTARTSVPLLDGLTLAEACDAMERLGVALLGGADGALSKFPAERHPEVFSAGLATARDWPHAFDALLDGMARADHVGLGAWGAEQVYGYLYLWAKRLPAGASGDAVRAALYAHHAGRGPVHKTSVVIRHADVPSVSLADIAVQCGRRPEFIAGYVKALGAWPERTKRGTPIGIARGTAAEIRAILDRAVRAEDLPAALGLAKRQTRMLVAARIVPTAEIHTRAGIKADVFDRDAVAAVLSRIRGSAPTVEATPAGLLPLARASQHGKVDGVRGTCDMILAGQVRVRAVLRDVPGLAGFLVDPEDIRAARRSREGGGLTLEEVGRRLRVPTDSVGLIVRAGLMAGTAMPCGEILVRDDALAAYEAEYVTTGALAREMASGARWVREALDRAAVEPAFAITGRKTTTVWRRVDVPMDLRRRITRTHAPQPWEYIRDRRAAQAASAPGYARSDEGLRAASTEE</sequence>
<accession>A0ABU0HRN0</accession>
<dbReference type="EMBL" id="JAUSVV010000019">
    <property type="protein sequence ID" value="MDQ0444999.1"/>
    <property type="molecule type" value="Genomic_DNA"/>
</dbReference>
<comment type="caution">
    <text evidence="2">The sequence shown here is derived from an EMBL/GenBank/DDBJ whole genome shotgun (WGS) entry which is preliminary data.</text>
</comment>
<reference evidence="2 3" key="1">
    <citation type="submission" date="2023-07" db="EMBL/GenBank/DDBJ databases">
        <title>Genomic Encyclopedia of Type Strains, Phase IV (KMG-IV): sequencing the most valuable type-strain genomes for metagenomic binning, comparative biology and taxonomic classification.</title>
        <authorList>
            <person name="Goeker M."/>
        </authorList>
    </citation>
    <scope>NUCLEOTIDE SEQUENCE [LARGE SCALE GENOMIC DNA]</scope>
    <source>
        <strain evidence="2 3">DSM 19562</strain>
    </source>
</reference>
<dbReference type="Proteomes" id="UP001236369">
    <property type="component" value="Unassembled WGS sequence"/>
</dbReference>
<organism evidence="2 3">
    <name type="scientific">Methylobacterium persicinum</name>
    <dbReference type="NCBI Taxonomy" id="374426"/>
    <lineage>
        <taxon>Bacteria</taxon>
        <taxon>Pseudomonadati</taxon>
        <taxon>Pseudomonadota</taxon>
        <taxon>Alphaproteobacteria</taxon>
        <taxon>Hyphomicrobiales</taxon>
        <taxon>Methylobacteriaceae</taxon>
        <taxon>Methylobacterium</taxon>
    </lineage>
</organism>
<evidence type="ECO:0000313" key="3">
    <source>
        <dbReference type="Proteomes" id="UP001236369"/>
    </source>
</evidence>